<dbReference type="Proteomes" id="UP001596065">
    <property type="component" value="Unassembled WGS sequence"/>
</dbReference>
<comment type="caution">
    <text evidence="2">The sequence shown here is derived from an EMBL/GenBank/DDBJ whole genome shotgun (WGS) entry which is preliminary data.</text>
</comment>
<evidence type="ECO:0000313" key="3">
    <source>
        <dbReference type="Proteomes" id="UP001596065"/>
    </source>
</evidence>
<protein>
    <submittedName>
        <fullName evidence="2">Uncharacterized protein</fullName>
    </submittedName>
</protein>
<feature type="compositionally biased region" description="Low complexity" evidence="1">
    <location>
        <begin position="97"/>
        <end position="109"/>
    </location>
</feature>
<feature type="region of interest" description="Disordered" evidence="1">
    <location>
        <begin position="81"/>
        <end position="149"/>
    </location>
</feature>
<feature type="compositionally biased region" description="Low complexity" evidence="1">
    <location>
        <begin position="136"/>
        <end position="149"/>
    </location>
</feature>
<name>A0ABW0WC10_STRNO</name>
<dbReference type="RefSeq" id="WP_344348107.1">
    <property type="nucleotide sequence ID" value="NZ_BAAASM010000014.1"/>
</dbReference>
<proteinExistence type="predicted"/>
<evidence type="ECO:0000313" key="2">
    <source>
        <dbReference type="EMBL" id="MFC5654046.1"/>
    </source>
</evidence>
<dbReference type="EMBL" id="JBHSOE010000001">
    <property type="protein sequence ID" value="MFC5654046.1"/>
    <property type="molecule type" value="Genomic_DNA"/>
</dbReference>
<gene>
    <name evidence="2" type="ORF">ACFP3J_00875</name>
</gene>
<keyword evidence="3" id="KW-1185">Reference proteome</keyword>
<organism evidence="2 3">
    <name type="scientific">Streptomyces nogalater</name>
    <dbReference type="NCBI Taxonomy" id="38314"/>
    <lineage>
        <taxon>Bacteria</taxon>
        <taxon>Bacillati</taxon>
        <taxon>Actinomycetota</taxon>
        <taxon>Actinomycetes</taxon>
        <taxon>Kitasatosporales</taxon>
        <taxon>Streptomycetaceae</taxon>
        <taxon>Streptomyces</taxon>
    </lineage>
</organism>
<sequence length="265" mass="26758">MADSAPFGLELGGVFERVLDQAISLGQVVEAMERCGSLIDRAELRTRALGAIHAIAAFADIEYREYLAAVTASSVRRNGRRALRAPAPPSSAPVPPSSASALVPPSRVAGPPSRTSGPESRAPGTASHGALPPSHAAGLPGRAAGAPSSAPAMRVSASVGLVLLLSGYGMRSSGALPGAGDGLLTAGLLLGALAVGVAVGDLVRRSGPVRGDRPDGSGAVAGSADTVARARQAWELALLERGVVPFLLGRLEEARLGQRRDHAGR</sequence>
<accession>A0ABW0WC10</accession>
<evidence type="ECO:0000256" key="1">
    <source>
        <dbReference type="SAM" id="MobiDB-lite"/>
    </source>
</evidence>
<feature type="compositionally biased region" description="Pro residues" evidence="1">
    <location>
        <begin position="86"/>
        <end position="96"/>
    </location>
</feature>
<reference evidence="3" key="1">
    <citation type="journal article" date="2019" name="Int. J. Syst. Evol. Microbiol.">
        <title>The Global Catalogue of Microorganisms (GCM) 10K type strain sequencing project: providing services to taxonomists for standard genome sequencing and annotation.</title>
        <authorList>
            <consortium name="The Broad Institute Genomics Platform"/>
            <consortium name="The Broad Institute Genome Sequencing Center for Infectious Disease"/>
            <person name="Wu L."/>
            <person name="Ma J."/>
        </authorList>
    </citation>
    <scope>NUCLEOTIDE SEQUENCE [LARGE SCALE GENOMIC DNA]</scope>
    <source>
        <strain evidence="3">KCTC 5701</strain>
    </source>
</reference>